<feature type="transmembrane region" description="Helical" evidence="8">
    <location>
        <begin position="220"/>
        <end position="241"/>
    </location>
</feature>
<keyword evidence="5 8" id="KW-0812">Transmembrane</keyword>
<keyword evidence="3" id="KW-0813">Transport</keyword>
<evidence type="ECO:0000256" key="4">
    <source>
        <dbReference type="ARBA" id="ARBA00022475"/>
    </source>
</evidence>
<feature type="transmembrane region" description="Helical" evidence="8">
    <location>
        <begin position="280"/>
        <end position="300"/>
    </location>
</feature>
<keyword evidence="4" id="KW-1003">Cell membrane</keyword>
<dbReference type="Proteomes" id="UP000253817">
    <property type="component" value="Unassembled WGS sequence"/>
</dbReference>
<dbReference type="GO" id="GO:0055085">
    <property type="term" value="P:transmembrane transport"/>
    <property type="evidence" value="ECO:0007669"/>
    <property type="project" value="InterPro"/>
</dbReference>
<evidence type="ECO:0000313" key="11">
    <source>
        <dbReference type="Proteomes" id="UP000253817"/>
    </source>
</evidence>
<dbReference type="Proteomes" id="UP000270112">
    <property type="component" value="Unassembled WGS sequence"/>
</dbReference>
<keyword evidence="6 8" id="KW-1133">Transmembrane helix</keyword>
<feature type="transmembrane region" description="Helical" evidence="8">
    <location>
        <begin position="188"/>
        <end position="208"/>
    </location>
</feature>
<dbReference type="EMBL" id="PPTT01000015">
    <property type="protein sequence ID" value="RDB68546.1"/>
    <property type="molecule type" value="Genomic_DNA"/>
</dbReference>
<sequence length="302" mass="32199">MVILFTVGATGYVAKKLHLMDEDFDKKLSKLILSTALPAMILASVLTAEYLPPAADILWAMLVSCLSYVVLIAVGFVVTAALRIPHGRRGVYRFILVFGNTGFLGFPVINTIFGSQALILATIFNLTFNCLVFTVGVWFLAQDNEYGVKVKMNARAFLSPCIIACLAALVLTFAGVHNVPVVGDALDALGSFTTPAAMLIIGSSLANVPVGQLVGGPRLMAAALFRLLLTPALIWFVFHFFVTDPVLLGVLVVISAMPVATNGTMLSYQYGGDIKTIAQGTFITTVCSLVTIPLMATLLMGM</sequence>
<dbReference type="InterPro" id="IPR004776">
    <property type="entry name" value="Mem_transp_PIN-like"/>
</dbReference>
<protein>
    <submittedName>
        <fullName evidence="10">AEC family transporter</fullName>
    </submittedName>
</protein>
<comment type="caution">
    <text evidence="10">The sequence shown here is derived from an EMBL/GenBank/DDBJ whole genome shotgun (WGS) entry which is preliminary data.</text>
</comment>
<evidence type="ECO:0000313" key="12">
    <source>
        <dbReference type="Proteomes" id="UP000270112"/>
    </source>
</evidence>
<evidence type="ECO:0000313" key="9">
    <source>
        <dbReference type="EMBL" id="RDB68546.1"/>
    </source>
</evidence>
<reference evidence="10" key="3">
    <citation type="journal article" date="2019" name="Microbiol. Resour. Announc.">
        <title>Draft Genome Sequences of Type Strains of Gordonibacter faecihominis, Paraeggerthella hongkongensis, Parvibacter caecicola,Slackia equolifaciens, Slackia faecicanis, and Slackia isoflavoniconvertens.</title>
        <authorList>
            <person name="Danylec N."/>
            <person name="Stoll D.A."/>
            <person name="Dotsch A."/>
            <person name="Huch M."/>
        </authorList>
    </citation>
    <scope>NUCLEOTIDE SEQUENCE</scope>
    <source>
        <strain evidence="10">DSM 16107</strain>
    </source>
</reference>
<evidence type="ECO:0000256" key="3">
    <source>
        <dbReference type="ARBA" id="ARBA00022448"/>
    </source>
</evidence>
<dbReference type="OrthoDB" id="9798064at2"/>
<proteinExistence type="inferred from homology"/>
<dbReference type="PANTHER" id="PTHR36838">
    <property type="entry name" value="AUXIN EFFLUX CARRIER FAMILY PROTEIN"/>
    <property type="match status" value="1"/>
</dbReference>
<keyword evidence="11" id="KW-1185">Reference proteome</keyword>
<feature type="transmembrane region" description="Helical" evidence="8">
    <location>
        <begin position="153"/>
        <end position="176"/>
    </location>
</feature>
<dbReference type="Gene3D" id="1.20.1530.20">
    <property type="match status" value="2"/>
</dbReference>
<keyword evidence="7 8" id="KW-0472">Membrane</keyword>
<gene>
    <name evidence="9" type="ORF">C1876_09775</name>
    <name evidence="10" type="ORF">DMP09_09180</name>
</gene>
<evidence type="ECO:0000256" key="7">
    <source>
        <dbReference type="ARBA" id="ARBA00023136"/>
    </source>
</evidence>
<dbReference type="InterPro" id="IPR038770">
    <property type="entry name" value="Na+/solute_symporter_sf"/>
</dbReference>
<evidence type="ECO:0000256" key="1">
    <source>
        <dbReference type="ARBA" id="ARBA00004651"/>
    </source>
</evidence>
<evidence type="ECO:0000256" key="6">
    <source>
        <dbReference type="ARBA" id="ARBA00022989"/>
    </source>
</evidence>
<feature type="transmembrane region" description="Helical" evidence="8">
    <location>
        <begin position="31"/>
        <end position="51"/>
    </location>
</feature>
<feature type="transmembrane region" description="Helical" evidence="8">
    <location>
        <begin position="119"/>
        <end position="141"/>
    </location>
</feature>
<dbReference type="PANTHER" id="PTHR36838:SF1">
    <property type="entry name" value="SLR1864 PROTEIN"/>
    <property type="match status" value="1"/>
</dbReference>
<dbReference type="AlphaFoldDB" id="A0A3N0IX97"/>
<comment type="subcellular location">
    <subcellularLocation>
        <location evidence="1">Cell membrane</location>
        <topology evidence="1">Multi-pass membrane protein</topology>
    </subcellularLocation>
</comment>
<name>A0A3N0IX97_9ACTN</name>
<feature type="transmembrane region" description="Helical" evidence="8">
    <location>
        <begin position="247"/>
        <end position="268"/>
    </location>
</feature>
<reference evidence="9 11" key="1">
    <citation type="journal article" date="2018" name="Elife">
        <title>Discovery and characterization of a prevalent human gut bacterial enzyme sufficient for the inactivation of a family of plant toxins.</title>
        <authorList>
            <person name="Koppel N."/>
            <person name="Bisanz J.E."/>
            <person name="Pandelia M.E."/>
            <person name="Turnbaugh P.J."/>
            <person name="Balskus E.P."/>
        </authorList>
    </citation>
    <scope>NUCLEOTIDE SEQUENCE [LARGE SCALE GENOMIC DNA]</scope>
    <source>
        <strain evidence="9 11">DSM 16107</strain>
    </source>
</reference>
<dbReference type="Pfam" id="PF03547">
    <property type="entry name" value="Mem_trans"/>
    <property type="match status" value="1"/>
</dbReference>
<evidence type="ECO:0000256" key="5">
    <source>
        <dbReference type="ARBA" id="ARBA00022692"/>
    </source>
</evidence>
<reference evidence="12" key="2">
    <citation type="submission" date="2018-05" db="EMBL/GenBank/DDBJ databases">
        <title>Genome Sequencing of selected type strains of the family Eggerthellaceae.</title>
        <authorList>
            <person name="Danylec N."/>
            <person name="Stoll D.A."/>
            <person name="Doetsch A."/>
            <person name="Huch M."/>
        </authorList>
    </citation>
    <scope>NUCLEOTIDE SEQUENCE [LARGE SCALE GENOMIC DNA]</scope>
    <source>
        <strain evidence="12">DSM 16107</strain>
    </source>
</reference>
<comment type="similarity">
    <text evidence="2">Belongs to the auxin efflux carrier (TC 2.A.69) family.</text>
</comment>
<feature type="transmembrane region" description="Helical" evidence="8">
    <location>
        <begin position="57"/>
        <end position="82"/>
    </location>
</feature>
<feature type="transmembrane region" description="Helical" evidence="8">
    <location>
        <begin position="94"/>
        <end position="113"/>
    </location>
</feature>
<evidence type="ECO:0000313" key="10">
    <source>
        <dbReference type="EMBL" id="RNM41575.1"/>
    </source>
</evidence>
<accession>A0A3N0IX97</accession>
<evidence type="ECO:0000256" key="2">
    <source>
        <dbReference type="ARBA" id="ARBA00010145"/>
    </source>
</evidence>
<dbReference type="GO" id="GO:0005886">
    <property type="term" value="C:plasma membrane"/>
    <property type="evidence" value="ECO:0007669"/>
    <property type="project" value="UniProtKB-SubCell"/>
</dbReference>
<organism evidence="10 12">
    <name type="scientific">Eggerthella sinensis</name>
    <dbReference type="NCBI Taxonomy" id="242230"/>
    <lineage>
        <taxon>Bacteria</taxon>
        <taxon>Bacillati</taxon>
        <taxon>Actinomycetota</taxon>
        <taxon>Coriobacteriia</taxon>
        <taxon>Eggerthellales</taxon>
        <taxon>Eggerthellaceae</taxon>
        <taxon>Eggerthella</taxon>
    </lineage>
</organism>
<dbReference type="EMBL" id="QICC01000033">
    <property type="protein sequence ID" value="RNM41575.1"/>
    <property type="molecule type" value="Genomic_DNA"/>
</dbReference>
<evidence type="ECO:0000256" key="8">
    <source>
        <dbReference type="SAM" id="Phobius"/>
    </source>
</evidence>